<dbReference type="GO" id="GO:0005829">
    <property type="term" value="C:cytosol"/>
    <property type="evidence" value="ECO:0007669"/>
    <property type="project" value="TreeGrafter"/>
</dbReference>
<evidence type="ECO:0000256" key="2">
    <source>
        <dbReference type="ARBA" id="ARBA00022679"/>
    </source>
</evidence>
<sequence length="428" mass="49307">MEKIKVVADFDWLENEETIGLLGHESQRGTDVYTFEYDKDWLKRHPSLNLGKELQSFPGVQYNPTRNRIFGTFSDALPDRWGRRLIDLRIHQEMKDSGERRVNISDWDYLKGVEDSLRMGAFRFKDIATDAYISYNKSYSIPPILFLDELLEAAGQIEKSELNRMEPESRWIQRIFQPGSSMGGARPKACVKEGEDLYVAKFPSVGDEINISRWEYFAHSMAKDCGINAAECRVVSSKDSRDVLLSKRFDRTENGKRIHMASSLTLLGLNDGDGESTGKGYLDIVDFIVANGSVDMEKELEELYRRVAFNICIGNTDDHFRNHAFLLKKDGWHLSPAYDMNPTNKYYHSLLIDGYTNESSLDVLYDAHESYMLDETTARGIIKDVTRNMKYWESMALRCGLSRSELKNFQERIEDGMEWKCGFTLQLS</sequence>
<proteinExistence type="inferred from homology"/>
<dbReference type="InterPro" id="IPR017508">
    <property type="entry name" value="HipA_N1"/>
</dbReference>
<evidence type="ECO:0000256" key="1">
    <source>
        <dbReference type="ARBA" id="ARBA00010164"/>
    </source>
</evidence>
<dbReference type="GO" id="GO:0004674">
    <property type="term" value="F:protein serine/threonine kinase activity"/>
    <property type="evidence" value="ECO:0007669"/>
    <property type="project" value="TreeGrafter"/>
</dbReference>
<evidence type="ECO:0000259" key="5">
    <source>
        <dbReference type="Pfam" id="PF13657"/>
    </source>
</evidence>
<organism evidence="6 7">
    <name type="scientific">Segatella copri</name>
    <dbReference type="NCBI Taxonomy" id="165179"/>
    <lineage>
        <taxon>Bacteria</taxon>
        <taxon>Pseudomonadati</taxon>
        <taxon>Bacteroidota</taxon>
        <taxon>Bacteroidia</taxon>
        <taxon>Bacteroidales</taxon>
        <taxon>Prevotellaceae</taxon>
        <taxon>Segatella</taxon>
    </lineage>
</organism>
<keyword evidence="3" id="KW-0418">Kinase</keyword>
<dbReference type="AlphaFoldDB" id="A0A3R6HJK1"/>
<name>A0A3R6HJK1_9BACT</name>
<dbReference type="EMBL" id="QRKB01000067">
    <property type="protein sequence ID" value="RHH75449.1"/>
    <property type="molecule type" value="Genomic_DNA"/>
</dbReference>
<reference evidence="6 7" key="1">
    <citation type="submission" date="2018-08" db="EMBL/GenBank/DDBJ databases">
        <title>A genome reference for cultivated species of the human gut microbiota.</title>
        <authorList>
            <person name="Zou Y."/>
            <person name="Xue W."/>
            <person name="Luo G."/>
        </authorList>
    </citation>
    <scope>NUCLEOTIDE SEQUENCE [LARGE SCALE GENOMIC DNA]</scope>
    <source>
        <strain evidence="6 7">AM16-54</strain>
    </source>
</reference>
<dbReference type="PANTHER" id="PTHR37419:SF8">
    <property type="entry name" value="TOXIN YJJJ"/>
    <property type="match status" value="1"/>
</dbReference>
<evidence type="ECO:0000256" key="3">
    <source>
        <dbReference type="ARBA" id="ARBA00022777"/>
    </source>
</evidence>
<keyword evidence="2" id="KW-0808">Transferase</keyword>
<dbReference type="InterPro" id="IPR012893">
    <property type="entry name" value="HipA-like_C"/>
</dbReference>
<accession>A0A3R6HJK1</accession>
<dbReference type="PANTHER" id="PTHR37419">
    <property type="entry name" value="SERINE/THREONINE-PROTEIN KINASE TOXIN HIPA"/>
    <property type="match status" value="1"/>
</dbReference>
<dbReference type="Pfam" id="PF13657">
    <property type="entry name" value="Couple_hipA"/>
    <property type="match status" value="1"/>
</dbReference>
<dbReference type="InterPro" id="IPR052028">
    <property type="entry name" value="HipA_Ser/Thr_kinase"/>
</dbReference>
<dbReference type="Pfam" id="PF07804">
    <property type="entry name" value="HipA_C"/>
    <property type="match status" value="1"/>
</dbReference>
<evidence type="ECO:0000313" key="7">
    <source>
        <dbReference type="Proteomes" id="UP000284548"/>
    </source>
</evidence>
<evidence type="ECO:0000259" key="4">
    <source>
        <dbReference type="Pfam" id="PF07804"/>
    </source>
</evidence>
<dbReference type="RefSeq" id="WP_118255840.1">
    <property type="nucleotide sequence ID" value="NZ_JAHRGK010000033.1"/>
</dbReference>
<gene>
    <name evidence="6" type="ORF">DW192_15220</name>
</gene>
<dbReference type="Gene3D" id="1.10.1070.20">
    <property type="match status" value="1"/>
</dbReference>
<feature type="domain" description="HipA-like C-terminal" evidence="4">
    <location>
        <begin position="180"/>
        <end position="389"/>
    </location>
</feature>
<evidence type="ECO:0000313" key="6">
    <source>
        <dbReference type="EMBL" id="RHH75449.1"/>
    </source>
</evidence>
<dbReference type="Proteomes" id="UP000284548">
    <property type="component" value="Unassembled WGS sequence"/>
</dbReference>
<comment type="similarity">
    <text evidence="1">Belongs to the HipA Ser/Thr kinase family.</text>
</comment>
<comment type="caution">
    <text evidence="6">The sequence shown here is derived from an EMBL/GenBank/DDBJ whole genome shotgun (WGS) entry which is preliminary data.</text>
</comment>
<protein>
    <submittedName>
        <fullName evidence="6">Type II toxin-antitoxin system HipA family toxin</fullName>
    </submittedName>
</protein>
<feature type="domain" description="HipA N-terminal subdomain 1" evidence="5">
    <location>
        <begin position="16"/>
        <end position="94"/>
    </location>
</feature>